<dbReference type="Proteomes" id="UP000075374">
    <property type="component" value="Unassembled WGS sequence"/>
</dbReference>
<comment type="caution">
    <text evidence="2">The sequence shown here is derived from an EMBL/GenBank/DDBJ whole genome shotgun (WGS) entry which is preliminary data.</text>
</comment>
<protein>
    <submittedName>
        <fullName evidence="2">Uncharacterized protein</fullName>
    </submittedName>
</protein>
<evidence type="ECO:0000313" key="2">
    <source>
        <dbReference type="EMBL" id="KYH27955.1"/>
    </source>
</evidence>
<accession>A0A151AK58</accession>
<evidence type="ECO:0000256" key="1">
    <source>
        <dbReference type="SAM" id="Phobius"/>
    </source>
</evidence>
<gene>
    <name evidence="2" type="ORF">CLCOL_24220</name>
</gene>
<feature type="transmembrane region" description="Helical" evidence="1">
    <location>
        <begin position="66"/>
        <end position="83"/>
    </location>
</feature>
<keyword evidence="1" id="KW-1133">Transmembrane helix</keyword>
<organism evidence="2 3">
    <name type="scientific">Clostridium colicanis DSM 13634</name>
    <dbReference type="NCBI Taxonomy" id="1121305"/>
    <lineage>
        <taxon>Bacteria</taxon>
        <taxon>Bacillati</taxon>
        <taxon>Bacillota</taxon>
        <taxon>Clostridia</taxon>
        <taxon>Eubacteriales</taxon>
        <taxon>Clostridiaceae</taxon>
        <taxon>Clostridium</taxon>
    </lineage>
</organism>
<feature type="transmembrane region" description="Helical" evidence="1">
    <location>
        <begin position="41"/>
        <end position="59"/>
    </location>
</feature>
<name>A0A151AK58_9CLOT</name>
<dbReference type="STRING" id="1121305.CLCOL_24220"/>
<dbReference type="PATRIC" id="fig|1121305.3.peg.2405"/>
<evidence type="ECO:0000313" key="3">
    <source>
        <dbReference type="Proteomes" id="UP000075374"/>
    </source>
</evidence>
<keyword evidence="1" id="KW-0472">Membrane</keyword>
<sequence length="117" mass="14255">MDNLYLIKNKLSKTFLYLISFFIIFSSRTMWATLYNNEMNYVILGLIVLFFILNLKYLIVNIKKTLIVTLLFLLYLILSIYNYPFEYRYSTIMVYIKIFLLILIIIYFDIRKKHIYG</sequence>
<feature type="transmembrane region" description="Helical" evidence="1">
    <location>
        <begin position="89"/>
        <end position="108"/>
    </location>
</feature>
<keyword evidence="3" id="KW-1185">Reference proteome</keyword>
<dbReference type="EMBL" id="LTBB01000017">
    <property type="protein sequence ID" value="KYH27955.1"/>
    <property type="molecule type" value="Genomic_DNA"/>
</dbReference>
<proteinExistence type="predicted"/>
<reference evidence="2 3" key="1">
    <citation type="submission" date="2016-02" db="EMBL/GenBank/DDBJ databases">
        <title>Genome sequence of Clostridium colicanis DSM 13634.</title>
        <authorList>
            <person name="Poehlein A."/>
            <person name="Daniel R."/>
        </authorList>
    </citation>
    <scope>NUCLEOTIDE SEQUENCE [LARGE SCALE GENOMIC DNA]</scope>
    <source>
        <strain evidence="2 3">DSM 13634</strain>
    </source>
</reference>
<keyword evidence="1" id="KW-0812">Transmembrane</keyword>
<dbReference type="AlphaFoldDB" id="A0A151AK58"/>
<feature type="transmembrane region" description="Helical" evidence="1">
    <location>
        <begin position="15"/>
        <end position="35"/>
    </location>
</feature>